<organism evidence="2 3">
    <name type="scientific">Tetranychus urticae</name>
    <name type="common">Two-spotted spider mite</name>
    <dbReference type="NCBI Taxonomy" id="32264"/>
    <lineage>
        <taxon>Eukaryota</taxon>
        <taxon>Metazoa</taxon>
        <taxon>Ecdysozoa</taxon>
        <taxon>Arthropoda</taxon>
        <taxon>Chelicerata</taxon>
        <taxon>Arachnida</taxon>
        <taxon>Acari</taxon>
        <taxon>Acariformes</taxon>
        <taxon>Trombidiformes</taxon>
        <taxon>Prostigmata</taxon>
        <taxon>Eleutherengona</taxon>
        <taxon>Raphignathae</taxon>
        <taxon>Tetranychoidea</taxon>
        <taxon>Tetranychidae</taxon>
        <taxon>Tetranychus</taxon>
    </lineage>
</organism>
<dbReference type="EMBL" id="CAEY01001941">
    <property type="status" value="NOT_ANNOTATED_CDS"/>
    <property type="molecule type" value="Genomic_DNA"/>
</dbReference>
<keyword evidence="1" id="KW-0812">Transmembrane</keyword>
<protein>
    <recommendedName>
        <fullName evidence="4">Gustatory receptor</fullName>
    </recommendedName>
</protein>
<dbReference type="Proteomes" id="UP000015104">
    <property type="component" value="Unassembled WGS sequence"/>
</dbReference>
<dbReference type="HOGENOM" id="CLU_067200_0_0_1"/>
<sequence length="354" mass="40666">MIENESSSETESNLFALCKPTGILAKALYSGRKVVFLCMELFLLTAFLSWNCEFWFSPSTEGKIYCSIYIIYQLIHGIFIFLLYRNRNKYIDCFNYFESNVKIDELCPSLVNYLKKHRLVKMITMLMSFACYFSVAVIVMVRHFSSNNDYLQCIDIFTFVFKMIGVSCALVFRSFFVETCLYIQSCFIQVEHQISSTKRLSIDSIRQMRRMYCTAIETTEMINSLFIPVTGFYFTVSIVESHFSFVNAIVNPSLAVMFIFIGESLSFSLTIYHIIYINHLATRINKPVYLLSFKTDLLNVSKELQILMTRITHADVGLTFLGIFVITPTCVTSLATISLTIALATPTLKTYLIA</sequence>
<keyword evidence="1" id="KW-0472">Membrane</keyword>
<evidence type="ECO:0000256" key="1">
    <source>
        <dbReference type="SAM" id="Phobius"/>
    </source>
</evidence>
<accession>T1KCN5</accession>
<keyword evidence="3" id="KW-1185">Reference proteome</keyword>
<feature type="transmembrane region" description="Helical" evidence="1">
    <location>
        <begin position="211"/>
        <end position="234"/>
    </location>
</feature>
<proteinExistence type="predicted"/>
<feature type="transmembrane region" description="Helical" evidence="1">
    <location>
        <begin position="123"/>
        <end position="144"/>
    </location>
</feature>
<feature type="transmembrane region" description="Helical" evidence="1">
    <location>
        <begin position="254"/>
        <end position="277"/>
    </location>
</feature>
<dbReference type="EnsemblMetazoa" id="tetur08g08265.1">
    <property type="protein sequence ID" value="tetur08g08265.1"/>
    <property type="gene ID" value="tetur08g08265"/>
</dbReference>
<evidence type="ECO:0000313" key="3">
    <source>
        <dbReference type="Proteomes" id="UP000015104"/>
    </source>
</evidence>
<feature type="transmembrane region" description="Helical" evidence="1">
    <location>
        <begin position="156"/>
        <end position="176"/>
    </location>
</feature>
<name>T1KCN5_TETUR</name>
<keyword evidence="1" id="KW-1133">Transmembrane helix</keyword>
<feature type="transmembrane region" description="Helical" evidence="1">
    <location>
        <begin position="62"/>
        <end position="84"/>
    </location>
</feature>
<dbReference type="AlphaFoldDB" id="T1KCN5"/>
<evidence type="ECO:0000313" key="2">
    <source>
        <dbReference type="EnsemblMetazoa" id="tetur08g08265.1"/>
    </source>
</evidence>
<feature type="transmembrane region" description="Helical" evidence="1">
    <location>
        <begin position="34"/>
        <end position="56"/>
    </location>
</feature>
<reference evidence="2" key="2">
    <citation type="submission" date="2015-06" db="UniProtKB">
        <authorList>
            <consortium name="EnsemblMetazoa"/>
        </authorList>
    </citation>
    <scope>IDENTIFICATION</scope>
</reference>
<reference evidence="3" key="1">
    <citation type="submission" date="2011-08" db="EMBL/GenBank/DDBJ databases">
        <authorList>
            <person name="Rombauts S."/>
        </authorList>
    </citation>
    <scope>NUCLEOTIDE SEQUENCE</scope>
    <source>
        <strain evidence="3">London</strain>
    </source>
</reference>
<evidence type="ECO:0008006" key="4">
    <source>
        <dbReference type="Google" id="ProtNLM"/>
    </source>
</evidence>
<feature type="transmembrane region" description="Helical" evidence="1">
    <location>
        <begin position="318"/>
        <end position="344"/>
    </location>
</feature>